<keyword evidence="4" id="KW-1185">Reference proteome</keyword>
<feature type="compositionally biased region" description="Acidic residues" evidence="2">
    <location>
        <begin position="413"/>
        <end position="425"/>
    </location>
</feature>
<dbReference type="AlphaFoldDB" id="A0A4D6MSR3"/>
<evidence type="ECO:0000313" key="3">
    <source>
        <dbReference type="EMBL" id="QCE04118.1"/>
    </source>
</evidence>
<gene>
    <name evidence="3" type="ORF">DEO72_LG8g2151</name>
</gene>
<accession>A0A4D6MSR3</accession>
<reference evidence="3 4" key="1">
    <citation type="submission" date="2019-04" db="EMBL/GenBank/DDBJ databases">
        <title>An improved genome assembly and genetic linkage map for asparagus bean, Vigna unguiculata ssp. sesquipedialis.</title>
        <authorList>
            <person name="Xia Q."/>
            <person name="Zhang R."/>
            <person name="Dong Y."/>
        </authorList>
    </citation>
    <scope>NUCLEOTIDE SEQUENCE [LARGE SCALE GENOMIC DNA]</scope>
    <source>
        <tissue evidence="3">Leaf</tissue>
    </source>
</reference>
<feature type="coiled-coil region" evidence="1">
    <location>
        <begin position="271"/>
        <end position="337"/>
    </location>
</feature>
<evidence type="ECO:0000256" key="2">
    <source>
        <dbReference type="SAM" id="MobiDB-lite"/>
    </source>
</evidence>
<feature type="compositionally biased region" description="Polar residues" evidence="2">
    <location>
        <begin position="209"/>
        <end position="218"/>
    </location>
</feature>
<feature type="region of interest" description="Disordered" evidence="2">
    <location>
        <begin position="399"/>
        <end position="443"/>
    </location>
</feature>
<proteinExistence type="predicted"/>
<name>A0A4D6MSR3_VIGUN</name>
<evidence type="ECO:0000313" key="4">
    <source>
        <dbReference type="Proteomes" id="UP000501690"/>
    </source>
</evidence>
<organism evidence="3 4">
    <name type="scientific">Vigna unguiculata</name>
    <name type="common">Cowpea</name>
    <dbReference type="NCBI Taxonomy" id="3917"/>
    <lineage>
        <taxon>Eukaryota</taxon>
        <taxon>Viridiplantae</taxon>
        <taxon>Streptophyta</taxon>
        <taxon>Embryophyta</taxon>
        <taxon>Tracheophyta</taxon>
        <taxon>Spermatophyta</taxon>
        <taxon>Magnoliopsida</taxon>
        <taxon>eudicotyledons</taxon>
        <taxon>Gunneridae</taxon>
        <taxon>Pentapetalae</taxon>
        <taxon>rosids</taxon>
        <taxon>fabids</taxon>
        <taxon>Fabales</taxon>
        <taxon>Fabaceae</taxon>
        <taxon>Papilionoideae</taxon>
        <taxon>50 kb inversion clade</taxon>
        <taxon>NPAAA clade</taxon>
        <taxon>indigoferoid/millettioid clade</taxon>
        <taxon>Phaseoleae</taxon>
        <taxon>Vigna</taxon>
    </lineage>
</organism>
<keyword evidence="1" id="KW-0175">Coiled coil</keyword>
<feature type="compositionally biased region" description="Acidic residues" evidence="2">
    <location>
        <begin position="433"/>
        <end position="443"/>
    </location>
</feature>
<feature type="region of interest" description="Disordered" evidence="2">
    <location>
        <begin position="205"/>
        <end position="224"/>
    </location>
</feature>
<dbReference type="EMBL" id="CP039352">
    <property type="protein sequence ID" value="QCE04118.1"/>
    <property type="molecule type" value="Genomic_DNA"/>
</dbReference>
<evidence type="ECO:0000256" key="1">
    <source>
        <dbReference type="SAM" id="Coils"/>
    </source>
</evidence>
<sequence>MLGRPVANGLGPSRLLRNDATVHAGVMFEAVTVVAGFVLKCWCLFSECVSGVAWVRSSFSWPVAKVCRPHLVVQIPGIQVLALAALDALSKDMLDVESRRVVDILERLPTKVPGKWVVCCYLTDNPARDLCGVMAHHARKVGGEVDLFAKIRDKLENATKAEGQSQAPNLVGPVVDTYAPAAAKRPAPSKLKGVGKDRKRLRALAKTSGVGSSGSSNPDLGGFEKNKVQMRKGVEIKLSDEEVGVVEAADLGLELAAGDKKKLVKEVVGLKAQGERDRKAWDAEKKKLEGEVKRLKLSVLGSEKKLAAKQVELDEAIAAKNAAAEEVASEIDGLQQAIYSEHVNGFQKALRQAEFLYREVSVTDCRFNVNLDVYDNRMLDVAEIGRQKAAFEADVVGEEGTLATTPPNVEIEVPGEDGGDEEGAGEELLGGPECDEGAANEGD</sequence>
<dbReference type="Proteomes" id="UP000501690">
    <property type="component" value="Linkage Group LG8"/>
</dbReference>
<protein>
    <submittedName>
        <fullName evidence="3">Uncharacterized protein</fullName>
    </submittedName>
</protein>